<dbReference type="EMBL" id="LSZO01000108">
    <property type="protein sequence ID" value="KXU38662.1"/>
    <property type="molecule type" value="Genomic_DNA"/>
</dbReference>
<dbReference type="Gene3D" id="3.20.20.70">
    <property type="entry name" value="Aldolase class I"/>
    <property type="match status" value="1"/>
</dbReference>
<gene>
    <name evidence="12" type="ORF">AXE65_12515</name>
</gene>
<dbReference type="PANTHER" id="PTHR21235">
    <property type="entry name" value="IMIDAZOLE GLYCEROL PHOSPHATE SYNTHASE SUBUNIT HISF/H IGP SYNTHASE SUBUNIT HISF/H"/>
    <property type="match status" value="1"/>
</dbReference>
<evidence type="ECO:0000256" key="1">
    <source>
        <dbReference type="ARBA" id="ARBA00005091"/>
    </source>
</evidence>
<evidence type="ECO:0000256" key="3">
    <source>
        <dbReference type="ARBA" id="ARBA00011152"/>
    </source>
</evidence>
<dbReference type="OrthoDB" id="9807749at2"/>
<comment type="pathway">
    <text evidence="1">Amino-acid biosynthesis; L-histidine biosynthesis; L-histidine from 5-phospho-alpha-D-ribose 1-diphosphate: step 5/9.</text>
</comment>
<protein>
    <recommendedName>
        <fullName evidence="4">imidazole glycerol-phosphate synthase</fullName>
        <ecNumber evidence="4">4.3.2.10</ecNumber>
    </recommendedName>
    <alternativeName>
        <fullName evidence="9">IGP synthase cyclase subunit</fullName>
    </alternativeName>
</protein>
<comment type="similarity">
    <text evidence="2 11">Belongs to the HisA/HisF family.</text>
</comment>
<dbReference type="RefSeq" id="WP_068388774.1">
    <property type="nucleotide sequence ID" value="NZ_LSZO01000108.1"/>
</dbReference>
<keyword evidence="5 11" id="KW-0028">Amino-acid biosynthesis</keyword>
<evidence type="ECO:0000256" key="5">
    <source>
        <dbReference type="ARBA" id="ARBA00022605"/>
    </source>
</evidence>
<dbReference type="InterPro" id="IPR011060">
    <property type="entry name" value="RibuloseP-bd_barrel"/>
</dbReference>
<dbReference type="InterPro" id="IPR006062">
    <property type="entry name" value="His_biosynth"/>
</dbReference>
<accession>A0A139SW32</accession>
<evidence type="ECO:0000313" key="13">
    <source>
        <dbReference type="Proteomes" id="UP000072660"/>
    </source>
</evidence>
<comment type="caution">
    <text evidence="12">The sequence shown here is derived from an EMBL/GenBank/DDBJ whole genome shotgun (WGS) entry which is preliminary data.</text>
</comment>
<evidence type="ECO:0000256" key="4">
    <source>
        <dbReference type="ARBA" id="ARBA00012809"/>
    </source>
</evidence>
<dbReference type="GO" id="GO:0000105">
    <property type="term" value="P:L-histidine biosynthetic process"/>
    <property type="evidence" value="ECO:0007669"/>
    <property type="project" value="UniProtKB-UniPathway"/>
</dbReference>
<keyword evidence="6 11" id="KW-0368">Histidine biosynthesis</keyword>
<keyword evidence="13" id="KW-1185">Reference proteome</keyword>
<sequence length="254" mass="27308">MLKTRVIPMLLLRNTGLVKGEKFAHHKYVGDPINAVKIFNTKEVDELVFLDITASIEGRKPNYDLLADIASEAFMPFAYGGGLNSIHDIEKLFKLGVEKAIINTAATQNLDIVRQASAIAGSQSIVVAMDVKRNIVGKCHVYSQSGRTNTGLNPVDYAKMAMDAGAGELVVTSIDREGTGRGYDVDLIAKVSKAVNIPVVASGGAGDLRHFLQAVDAGASAVAAGNLFIFHGKHKAVLITYPEYQTLEELFNGY</sequence>
<evidence type="ECO:0000256" key="8">
    <source>
        <dbReference type="ARBA" id="ARBA00025475"/>
    </source>
</evidence>
<evidence type="ECO:0000313" key="12">
    <source>
        <dbReference type="EMBL" id="KXU38662.1"/>
    </source>
</evidence>
<dbReference type="EC" id="4.3.2.10" evidence="4"/>
<dbReference type="GO" id="GO:0016829">
    <property type="term" value="F:lyase activity"/>
    <property type="evidence" value="ECO:0007669"/>
    <property type="project" value="UniProtKB-KW"/>
</dbReference>
<evidence type="ECO:0000256" key="10">
    <source>
        <dbReference type="ARBA" id="ARBA00047838"/>
    </source>
</evidence>
<evidence type="ECO:0000256" key="11">
    <source>
        <dbReference type="RuleBase" id="RU003657"/>
    </source>
</evidence>
<evidence type="ECO:0000256" key="7">
    <source>
        <dbReference type="ARBA" id="ARBA00023239"/>
    </source>
</evidence>
<comment type="subunit">
    <text evidence="3">Heterodimer of HisH and HisF.</text>
</comment>
<dbReference type="InterPro" id="IPR013785">
    <property type="entry name" value="Aldolase_TIM"/>
</dbReference>
<dbReference type="NCBIfam" id="NF038364">
    <property type="entry name" value="AglZ_HisF2_fam"/>
    <property type="match status" value="1"/>
</dbReference>
<reference evidence="12 13" key="1">
    <citation type="submission" date="2016-02" db="EMBL/GenBank/DDBJ databases">
        <authorList>
            <person name="Wen L."/>
            <person name="He K."/>
            <person name="Yang H."/>
        </authorList>
    </citation>
    <scope>NUCLEOTIDE SEQUENCE [LARGE SCALE GENOMIC DNA]</scope>
    <source>
        <strain evidence="12 13">CV58</strain>
    </source>
</reference>
<organism evidence="12 13">
    <name type="scientific">Ventosimonas gracilis</name>
    <dbReference type="NCBI Taxonomy" id="1680762"/>
    <lineage>
        <taxon>Bacteria</taxon>
        <taxon>Pseudomonadati</taxon>
        <taxon>Pseudomonadota</taxon>
        <taxon>Gammaproteobacteria</taxon>
        <taxon>Pseudomonadales</taxon>
        <taxon>Ventosimonadaceae</taxon>
        <taxon>Ventosimonas</taxon>
    </lineage>
</organism>
<dbReference type="InterPro" id="IPR004651">
    <property type="entry name" value="HisF"/>
</dbReference>
<dbReference type="AlphaFoldDB" id="A0A139SW32"/>
<keyword evidence="7" id="KW-0456">Lyase</keyword>
<evidence type="ECO:0000256" key="2">
    <source>
        <dbReference type="ARBA" id="ARBA00009667"/>
    </source>
</evidence>
<evidence type="ECO:0000256" key="9">
    <source>
        <dbReference type="ARBA" id="ARBA00030264"/>
    </source>
</evidence>
<dbReference type="InterPro" id="IPR050064">
    <property type="entry name" value="IGPS_HisA/HisF"/>
</dbReference>
<dbReference type="UniPathway" id="UPA00031">
    <property type="reaction ID" value="UER00010"/>
</dbReference>
<name>A0A139SW32_9GAMM</name>
<dbReference type="CDD" id="cd04731">
    <property type="entry name" value="HisF"/>
    <property type="match status" value="1"/>
</dbReference>
<dbReference type="Proteomes" id="UP000072660">
    <property type="component" value="Unassembled WGS sequence"/>
</dbReference>
<proteinExistence type="inferred from homology"/>
<dbReference type="SUPFAM" id="SSF51366">
    <property type="entry name" value="Ribulose-phoshate binding barrel"/>
    <property type="match status" value="1"/>
</dbReference>
<comment type="function">
    <text evidence="8">IGPS catalyzes the conversion of PRFAR and glutamine to IGP, AICAR and glutamate. The HisF subunit catalyzes the cyclization activity that produces IGP and AICAR from PRFAR using the ammonia provided by the HisH subunit.</text>
</comment>
<dbReference type="Pfam" id="PF00977">
    <property type="entry name" value="His_biosynth"/>
    <property type="match status" value="1"/>
</dbReference>
<dbReference type="PANTHER" id="PTHR21235:SF2">
    <property type="entry name" value="IMIDAZOLE GLYCEROL PHOSPHATE SYNTHASE HISHF"/>
    <property type="match status" value="1"/>
</dbReference>
<evidence type="ECO:0000256" key="6">
    <source>
        <dbReference type="ARBA" id="ARBA00023102"/>
    </source>
</evidence>
<dbReference type="GO" id="GO:0000107">
    <property type="term" value="F:imidazoleglycerol-phosphate synthase activity"/>
    <property type="evidence" value="ECO:0007669"/>
    <property type="project" value="InterPro"/>
</dbReference>
<comment type="catalytic activity">
    <reaction evidence="10">
        <text>5-[(5-phospho-1-deoxy-D-ribulos-1-ylimino)methylamino]-1-(5-phospho-beta-D-ribosyl)imidazole-4-carboxamide + L-glutamine = D-erythro-1-(imidazol-4-yl)glycerol 3-phosphate + 5-amino-1-(5-phospho-beta-D-ribosyl)imidazole-4-carboxamide + L-glutamate + H(+)</text>
        <dbReference type="Rhea" id="RHEA:24793"/>
        <dbReference type="ChEBI" id="CHEBI:15378"/>
        <dbReference type="ChEBI" id="CHEBI:29985"/>
        <dbReference type="ChEBI" id="CHEBI:58278"/>
        <dbReference type="ChEBI" id="CHEBI:58359"/>
        <dbReference type="ChEBI" id="CHEBI:58475"/>
        <dbReference type="ChEBI" id="CHEBI:58525"/>
        <dbReference type="EC" id="4.3.2.10"/>
    </reaction>
</comment>